<organism evidence="4 5">
    <name type="scientific">Kluyveromyces marxianus (strain DMKU3-1042 / BCC 29191 / NBRC 104275)</name>
    <name type="common">Yeast</name>
    <name type="synonym">Candida kefyr</name>
    <dbReference type="NCBI Taxonomy" id="1003335"/>
    <lineage>
        <taxon>Eukaryota</taxon>
        <taxon>Fungi</taxon>
        <taxon>Dikarya</taxon>
        <taxon>Ascomycota</taxon>
        <taxon>Saccharomycotina</taxon>
        <taxon>Saccharomycetes</taxon>
        <taxon>Saccharomycetales</taxon>
        <taxon>Saccharomycetaceae</taxon>
        <taxon>Kluyveromyces</taxon>
    </lineage>
</organism>
<dbReference type="InterPro" id="IPR011992">
    <property type="entry name" value="EF-hand-dom_pair"/>
</dbReference>
<sequence length="194" mass="22742">MSWEEWHMREEHEMSKYTPEQFFDMHDMGNKGYFDAKDIINMYGLQKEVVVGKGDGMGQNDESQEIDDGLRERVVKFVMALLDVDDDTRITRKEYLDYAAKGNKFVDLGVGVGHHGDFETEYEMHHWNQYHKDQDPDIKNVHKEDVEHELLHHEHEVEESEQGPAGATKGSVITDDEMESRIEKDRIPKKYRAN</sequence>
<dbReference type="OrthoDB" id="289247at2759"/>
<dbReference type="Proteomes" id="UP000065495">
    <property type="component" value="Chromosome 3"/>
</dbReference>
<protein>
    <submittedName>
        <fullName evidence="4">Protein SSP120</fullName>
    </submittedName>
</protein>
<name>W0T9H6_KLUMD</name>
<evidence type="ECO:0000313" key="4">
    <source>
        <dbReference type="EMBL" id="BAO39446.1"/>
    </source>
</evidence>
<evidence type="ECO:0000256" key="2">
    <source>
        <dbReference type="SAM" id="MobiDB-lite"/>
    </source>
</evidence>
<accession>W0T9H6</accession>
<evidence type="ECO:0000259" key="3">
    <source>
        <dbReference type="PROSITE" id="PS50222"/>
    </source>
</evidence>
<dbReference type="Gene3D" id="1.10.238.10">
    <property type="entry name" value="EF-hand"/>
    <property type="match status" value="1"/>
</dbReference>
<dbReference type="InterPro" id="IPR040250">
    <property type="entry name" value="Nucleobindin"/>
</dbReference>
<dbReference type="GO" id="GO:0005509">
    <property type="term" value="F:calcium ion binding"/>
    <property type="evidence" value="ECO:0007669"/>
    <property type="project" value="InterPro"/>
</dbReference>
<dbReference type="InterPro" id="IPR002048">
    <property type="entry name" value="EF_hand_dom"/>
</dbReference>
<feature type="domain" description="EF-hand" evidence="3">
    <location>
        <begin position="70"/>
        <end position="105"/>
    </location>
</feature>
<dbReference type="EMBL" id="AP012215">
    <property type="protein sequence ID" value="BAO39446.1"/>
    <property type="molecule type" value="Genomic_DNA"/>
</dbReference>
<dbReference type="PANTHER" id="PTHR19237">
    <property type="entry name" value="NUCLEOBINDIN"/>
    <property type="match status" value="1"/>
</dbReference>
<evidence type="ECO:0000313" key="5">
    <source>
        <dbReference type="Proteomes" id="UP000065495"/>
    </source>
</evidence>
<feature type="region of interest" description="Disordered" evidence="2">
    <location>
        <begin position="152"/>
        <end position="194"/>
    </location>
</feature>
<reference evidence="4 5" key="1">
    <citation type="journal article" date="2015" name="Biotechnol. Biofuels">
        <title>Genetic basis of the highly efficient yeast Kluyveromyces marxianus: complete genome sequence and transcriptome analyses.</title>
        <authorList>
            <person name="Lertwattanasakul N."/>
            <person name="Kosaka T."/>
            <person name="Hosoyama A."/>
            <person name="Suzuki Y."/>
            <person name="Rodrussamee N."/>
            <person name="Matsutani M."/>
            <person name="Murata M."/>
            <person name="Fujimoto N."/>
            <person name="Suprayogi"/>
            <person name="Tsuchikane K."/>
            <person name="Limtong S."/>
            <person name="Fujita N."/>
            <person name="Yamada M."/>
        </authorList>
    </citation>
    <scope>NUCLEOTIDE SEQUENCE [LARGE SCALE GENOMIC DNA]</scope>
    <source>
        <strain evidence="5">DMKU3-1042 / BCC 29191 / NBRC 104275</strain>
    </source>
</reference>
<dbReference type="AlphaFoldDB" id="W0T9H6"/>
<evidence type="ECO:0000256" key="1">
    <source>
        <dbReference type="ARBA" id="ARBA00022729"/>
    </source>
</evidence>
<gene>
    <name evidence="4" type="primary">SSP120</name>
    <name evidence="4" type="ORF">KLMA_30151</name>
</gene>
<dbReference type="VEuPathDB" id="FungiDB:KLMA_30151"/>
<dbReference type="SUPFAM" id="SSF47473">
    <property type="entry name" value="EF-hand"/>
    <property type="match status" value="1"/>
</dbReference>
<dbReference type="FunFam" id="1.10.238.10:FF:000309">
    <property type="entry name" value="Chromosome 21, whole genome shotgun sequence"/>
    <property type="match status" value="1"/>
</dbReference>
<dbReference type="GO" id="GO:0005793">
    <property type="term" value="C:endoplasmic reticulum-Golgi intermediate compartment"/>
    <property type="evidence" value="ECO:0007669"/>
    <property type="project" value="TreeGrafter"/>
</dbReference>
<dbReference type="KEGG" id="kmx:KLMA_30151"/>
<dbReference type="PROSITE" id="PS50222">
    <property type="entry name" value="EF_HAND_2"/>
    <property type="match status" value="1"/>
</dbReference>
<proteinExistence type="predicted"/>
<dbReference type="RefSeq" id="XP_022675293.1">
    <property type="nucleotide sequence ID" value="XM_022818647.1"/>
</dbReference>
<dbReference type="GeneID" id="34715438"/>
<keyword evidence="1" id="KW-0732">Signal</keyword>
<dbReference type="PANTHER" id="PTHR19237:SF20">
    <property type="entry name" value="NUCLEOBINDIN 1"/>
    <property type="match status" value="1"/>
</dbReference>
<feature type="compositionally biased region" description="Basic and acidic residues" evidence="2">
    <location>
        <begin position="179"/>
        <end position="188"/>
    </location>
</feature>